<dbReference type="AlphaFoldDB" id="K6YB17"/>
<reference evidence="7" key="1">
    <citation type="journal article" date="2014" name="Environ. Microbiol.">
        <title>Comparative genomics of the marine bacterial genus Glaciecola reveals the high degree of genomic diversity and genomic characteristic for cold adaptation.</title>
        <authorList>
            <person name="Qin Q.L."/>
            <person name="Xie B.B."/>
            <person name="Yu Y."/>
            <person name="Shu Y.L."/>
            <person name="Rong J.C."/>
            <person name="Zhang Y.J."/>
            <person name="Zhao D.L."/>
            <person name="Chen X.L."/>
            <person name="Zhang X.Y."/>
            <person name="Chen B."/>
            <person name="Zhou B.C."/>
            <person name="Zhang Y.Z."/>
        </authorList>
    </citation>
    <scope>NUCLEOTIDE SEQUENCE [LARGE SCALE GENOMIC DNA]</scope>
    <source>
        <strain evidence="7">ACAM 615</strain>
    </source>
</reference>
<dbReference type="InterPro" id="IPR011623">
    <property type="entry name" value="7TMR_DISM_rcpt_extracell_dom1"/>
</dbReference>
<evidence type="ECO:0000259" key="5">
    <source>
        <dbReference type="PROSITE" id="PS50887"/>
    </source>
</evidence>
<dbReference type="EC" id="2.7.7.65" evidence="2"/>
<evidence type="ECO:0000256" key="2">
    <source>
        <dbReference type="ARBA" id="ARBA00012528"/>
    </source>
</evidence>
<dbReference type="STRING" id="1121922.GCA_000428905_01197"/>
<dbReference type="Gene3D" id="2.60.40.2380">
    <property type="match status" value="1"/>
</dbReference>
<sequence length="639" mass="71868">MNNKSNNVINEVSLNGATASNRNGLWVAVLIMLLGVVLFSLVSNSSVHSEVPLINKKAKLHIAPTATDNIQKIMYLADSEWQSIKHSNFGISPKPHWFKVQIPSNTAKDQRLIEVSFANLDFVDVWFVDQTHEQPVILSQFKSGDDFAFMQREIAHDQFIFAIPDSASTLSLYLRVETQGLINVPIKLWAEEEYIQFIASHRVFIGIFYGFMAAMALINLFLFVTSRNISTLLYAGYVICLAVTLASSQGIAYRFLWPQSTLFQQYATLFFASSMVFFSSSFTARLLDIKNDFHLLYQFYKAIRVVIVVYIVCIFMLPFSVVVSILAPMLLIIMFVIFSSTIYIAFKGNSIAKYLLAAWCSLSFSGLFVLVDSVGWISLKLEPSYLMMVGSAIATLFMALGLAMRFNAQRIAAKQAYIKAGENKHKAMQAKKELMRLQIETKDRLEYAVGERTYELEIAIRELNEANHELERKTAIDALTGVANRRLYDKKVLAEARRSRREKTPLAIAMIDIDDFKSVNDTYGHQCGDEALKHFTGILKECIKRPSDTICRYGGEEFVVILPNTDLEGAAVLMERVRAMTEASQLNCEGEVIKFTVSIGVATRVISADSESELLNAFADKLLYKAKEAGRNQVMSAVF</sequence>
<dbReference type="PANTHER" id="PTHR45138:SF9">
    <property type="entry name" value="DIGUANYLATE CYCLASE DGCM-RELATED"/>
    <property type="match status" value="1"/>
</dbReference>
<evidence type="ECO:0000256" key="3">
    <source>
        <dbReference type="ARBA" id="ARBA00034247"/>
    </source>
</evidence>
<feature type="transmembrane region" description="Helical" evidence="4">
    <location>
        <begin position="358"/>
        <end position="379"/>
    </location>
</feature>
<keyword evidence="4" id="KW-1133">Transmembrane helix</keyword>
<comment type="caution">
    <text evidence="6">The sequence shown here is derived from an EMBL/GenBank/DDBJ whole genome shotgun (WGS) entry which is preliminary data.</text>
</comment>
<dbReference type="PANTHER" id="PTHR45138">
    <property type="entry name" value="REGULATORY COMPONENTS OF SENSORY TRANSDUCTION SYSTEM"/>
    <property type="match status" value="1"/>
</dbReference>
<dbReference type="EMBL" id="BAEQ01000051">
    <property type="protein sequence ID" value="GAC29939.1"/>
    <property type="molecule type" value="Genomic_DNA"/>
</dbReference>
<evidence type="ECO:0000313" key="6">
    <source>
        <dbReference type="EMBL" id="GAC29939.1"/>
    </source>
</evidence>
<keyword evidence="4" id="KW-0472">Membrane</keyword>
<dbReference type="Proteomes" id="UP000006251">
    <property type="component" value="Unassembled WGS sequence"/>
</dbReference>
<feature type="transmembrane region" description="Helical" evidence="4">
    <location>
        <begin position="265"/>
        <end position="287"/>
    </location>
</feature>
<dbReference type="Pfam" id="PF00990">
    <property type="entry name" value="GGDEF"/>
    <property type="match status" value="1"/>
</dbReference>
<feature type="transmembrane region" description="Helical" evidence="4">
    <location>
        <begin position="24"/>
        <end position="42"/>
    </location>
</feature>
<name>K6YB17_9ALTE</name>
<feature type="transmembrane region" description="Helical" evidence="4">
    <location>
        <begin position="203"/>
        <end position="224"/>
    </location>
</feature>
<dbReference type="PROSITE" id="PS50887">
    <property type="entry name" value="GGDEF"/>
    <property type="match status" value="1"/>
</dbReference>
<evidence type="ECO:0000256" key="4">
    <source>
        <dbReference type="SAM" id="Phobius"/>
    </source>
</evidence>
<evidence type="ECO:0000256" key="1">
    <source>
        <dbReference type="ARBA" id="ARBA00001946"/>
    </source>
</evidence>
<feature type="transmembrane region" description="Helical" evidence="4">
    <location>
        <begin position="385"/>
        <end position="404"/>
    </location>
</feature>
<dbReference type="GO" id="GO:0052621">
    <property type="term" value="F:diguanylate cyclase activity"/>
    <property type="evidence" value="ECO:0007669"/>
    <property type="project" value="UniProtKB-EC"/>
</dbReference>
<proteinExistence type="predicted"/>
<dbReference type="CDD" id="cd01949">
    <property type="entry name" value="GGDEF"/>
    <property type="match status" value="1"/>
</dbReference>
<dbReference type="OrthoDB" id="5289013at2"/>
<accession>K6YB17</accession>
<dbReference type="InterPro" id="IPR011622">
    <property type="entry name" value="7TMR_DISM_rcpt_extracell_dom2"/>
</dbReference>
<keyword evidence="4" id="KW-0812">Transmembrane</keyword>
<comment type="catalytic activity">
    <reaction evidence="3">
        <text>2 GTP = 3',3'-c-di-GMP + 2 diphosphate</text>
        <dbReference type="Rhea" id="RHEA:24898"/>
        <dbReference type="ChEBI" id="CHEBI:33019"/>
        <dbReference type="ChEBI" id="CHEBI:37565"/>
        <dbReference type="ChEBI" id="CHEBI:58805"/>
        <dbReference type="EC" id="2.7.7.65"/>
    </reaction>
</comment>
<dbReference type="SUPFAM" id="SSF55073">
    <property type="entry name" value="Nucleotide cyclase"/>
    <property type="match status" value="1"/>
</dbReference>
<organism evidence="6 7">
    <name type="scientific">Brumicola pallidula DSM 14239 = ACAM 615</name>
    <dbReference type="NCBI Taxonomy" id="1121922"/>
    <lineage>
        <taxon>Bacteria</taxon>
        <taxon>Pseudomonadati</taxon>
        <taxon>Pseudomonadota</taxon>
        <taxon>Gammaproteobacteria</taxon>
        <taxon>Alteromonadales</taxon>
        <taxon>Alteromonadaceae</taxon>
        <taxon>Brumicola</taxon>
    </lineage>
</organism>
<dbReference type="InterPro" id="IPR029787">
    <property type="entry name" value="Nucleotide_cyclase"/>
</dbReference>
<dbReference type="SMART" id="SM00267">
    <property type="entry name" value="GGDEF"/>
    <property type="match status" value="1"/>
</dbReference>
<comment type="cofactor">
    <cofactor evidence="1">
        <name>Mg(2+)</name>
        <dbReference type="ChEBI" id="CHEBI:18420"/>
    </cofactor>
</comment>
<feature type="transmembrane region" description="Helical" evidence="4">
    <location>
        <begin position="325"/>
        <end position="346"/>
    </location>
</feature>
<dbReference type="InterPro" id="IPR043128">
    <property type="entry name" value="Rev_trsase/Diguanyl_cyclase"/>
</dbReference>
<dbReference type="Pfam" id="PF07695">
    <property type="entry name" value="7TMR-DISM_7TM"/>
    <property type="match status" value="1"/>
</dbReference>
<dbReference type="RefSeq" id="WP_006013516.1">
    <property type="nucleotide sequence ID" value="NZ_AUAV01000005.1"/>
</dbReference>
<evidence type="ECO:0000313" key="7">
    <source>
        <dbReference type="Proteomes" id="UP000006251"/>
    </source>
</evidence>
<keyword evidence="7" id="KW-1185">Reference proteome</keyword>
<dbReference type="InterPro" id="IPR000160">
    <property type="entry name" value="GGDEF_dom"/>
</dbReference>
<feature type="transmembrane region" description="Helical" evidence="4">
    <location>
        <begin position="231"/>
        <end position="253"/>
    </location>
</feature>
<dbReference type="InterPro" id="IPR050469">
    <property type="entry name" value="Diguanylate_Cyclase"/>
</dbReference>
<dbReference type="FunFam" id="3.30.70.270:FF:000001">
    <property type="entry name" value="Diguanylate cyclase domain protein"/>
    <property type="match status" value="1"/>
</dbReference>
<dbReference type="NCBIfam" id="TIGR00254">
    <property type="entry name" value="GGDEF"/>
    <property type="match status" value="1"/>
</dbReference>
<gene>
    <name evidence="6" type="ORF">GPAL_3088</name>
</gene>
<dbReference type="Gene3D" id="3.30.70.270">
    <property type="match status" value="1"/>
</dbReference>
<dbReference type="Pfam" id="PF07696">
    <property type="entry name" value="7TMR-DISMED2"/>
    <property type="match status" value="1"/>
</dbReference>
<feature type="transmembrane region" description="Helical" evidence="4">
    <location>
        <begin position="299"/>
        <end position="319"/>
    </location>
</feature>
<protein>
    <recommendedName>
        <fullName evidence="2">diguanylate cyclase</fullName>
        <ecNumber evidence="2">2.7.7.65</ecNumber>
    </recommendedName>
</protein>
<feature type="domain" description="GGDEF" evidence="5">
    <location>
        <begin position="504"/>
        <end position="639"/>
    </location>
</feature>